<dbReference type="OrthoDB" id="6020543at2759"/>
<keyword evidence="4" id="KW-1185">Reference proteome</keyword>
<dbReference type="RefSeq" id="XP_028139447.1">
    <property type="nucleotide sequence ID" value="XM_028283646.1"/>
</dbReference>
<dbReference type="Proteomes" id="UP001652700">
    <property type="component" value="Unplaced"/>
</dbReference>
<feature type="chain" id="PRO_5028160123" evidence="1">
    <location>
        <begin position="17"/>
        <end position="99"/>
    </location>
</feature>
<dbReference type="GO" id="GO:0008061">
    <property type="term" value="F:chitin binding"/>
    <property type="evidence" value="ECO:0007669"/>
    <property type="project" value="InterPro"/>
</dbReference>
<dbReference type="InterPro" id="IPR002557">
    <property type="entry name" value="Chitin-bd_dom"/>
</dbReference>
<feature type="domain" description="Chitin-binding type-2" evidence="2">
    <location>
        <begin position="24"/>
        <end position="82"/>
    </location>
</feature>
<protein>
    <submittedName>
        <fullName evidence="5">Chitin-binding domain protein cbd-1-like</fullName>
    </submittedName>
</protein>
<dbReference type="InterPro" id="IPR036508">
    <property type="entry name" value="Chitin-bd_dom_sf"/>
</dbReference>
<dbReference type="PROSITE" id="PS50940">
    <property type="entry name" value="CHIT_BIND_II"/>
    <property type="match status" value="1"/>
</dbReference>
<accession>A0A6P7FXB4</accession>
<dbReference type="SUPFAM" id="SSF57625">
    <property type="entry name" value="Invertebrate chitin-binding proteins"/>
    <property type="match status" value="1"/>
</dbReference>
<dbReference type="Pfam" id="PF01607">
    <property type="entry name" value="CBM_14"/>
    <property type="match status" value="1"/>
</dbReference>
<dbReference type="InParanoid" id="A0A6P7FXB4"/>
<organism evidence="5">
    <name type="scientific">Diabrotica virgifera virgifera</name>
    <name type="common">western corn rootworm</name>
    <dbReference type="NCBI Taxonomy" id="50390"/>
    <lineage>
        <taxon>Eukaryota</taxon>
        <taxon>Metazoa</taxon>
        <taxon>Ecdysozoa</taxon>
        <taxon>Arthropoda</taxon>
        <taxon>Hexapoda</taxon>
        <taxon>Insecta</taxon>
        <taxon>Pterygota</taxon>
        <taxon>Neoptera</taxon>
        <taxon>Endopterygota</taxon>
        <taxon>Coleoptera</taxon>
        <taxon>Polyphaga</taxon>
        <taxon>Cucujiformia</taxon>
        <taxon>Chrysomeloidea</taxon>
        <taxon>Chrysomelidae</taxon>
        <taxon>Galerucinae</taxon>
        <taxon>Diabroticina</taxon>
        <taxon>Diabroticites</taxon>
        <taxon>Diabrotica</taxon>
    </lineage>
</organism>
<proteinExistence type="predicted"/>
<feature type="signal peptide" evidence="1">
    <location>
        <begin position="1"/>
        <end position="16"/>
    </location>
</feature>
<keyword evidence="1" id="KW-0732">Signal</keyword>
<reference evidence="5" key="1">
    <citation type="submission" date="2025-04" db="UniProtKB">
        <authorList>
            <consortium name="RefSeq"/>
        </authorList>
    </citation>
    <scope>IDENTIFICATION</scope>
    <source>
        <tissue evidence="5">Whole insect</tissue>
    </source>
</reference>
<evidence type="ECO:0000313" key="4">
    <source>
        <dbReference type="Proteomes" id="UP001652700"/>
    </source>
</evidence>
<evidence type="ECO:0000256" key="1">
    <source>
        <dbReference type="SAM" id="SignalP"/>
    </source>
</evidence>
<sequence length="99" mass="11061">MFKLLVFVFAITTVIAYETAFQYPVTCPPFDPSAPPVYEPDPYYCDIFYECSGSTPFQFHCAPGTNFDIKTNLCEFNVDCGDRSTTVGTTTEGTQPPKF</sequence>
<gene>
    <name evidence="5" type="primary">LOC114333702</name>
</gene>
<evidence type="ECO:0000313" key="5">
    <source>
        <dbReference type="RefSeq" id="XP_028139447.1"/>
    </source>
</evidence>
<dbReference type="Gene3D" id="2.170.140.10">
    <property type="entry name" value="Chitin binding domain"/>
    <property type="match status" value="1"/>
</dbReference>
<name>A0A6P7FXB4_DIAVI</name>
<dbReference type="AlphaFoldDB" id="A0A6P7FXB4"/>
<evidence type="ECO:0000313" key="3">
    <source>
        <dbReference type="EnsemblMetazoa" id="XP_050505599.1"/>
    </source>
</evidence>
<dbReference type="EnsemblMetazoa" id="XM_050649642.1">
    <property type="protein sequence ID" value="XP_050505599.1"/>
    <property type="gene ID" value="LOC126883918"/>
</dbReference>
<evidence type="ECO:0000259" key="2">
    <source>
        <dbReference type="PROSITE" id="PS50940"/>
    </source>
</evidence>
<reference evidence="3" key="2">
    <citation type="submission" date="2025-05" db="UniProtKB">
        <authorList>
            <consortium name="EnsemblMetazoa"/>
        </authorList>
    </citation>
    <scope>IDENTIFICATION</scope>
</reference>
<dbReference type="GO" id="GO:0005576">
    <property type="term" value="C:extracellular region"/>
    <property type="evidence" value="ECO:0007669"/>
    <property type="project" value="InterPro"/>
</dbReference>